<evidence type="ECO:0000313" key="1">
    <source>
        <dbReference type="EMBL" id="MBD1428949.1"/>
    </source>
</evidence>
<sequence length="103" mass="11683">MTAEDIRDIINSEIIAEPDINNVSGLDLTKCLIEPTKQKYKNANDSINVYELWTVLEGTEDGNGYKIYFDEETKMFGLAINSDKDELIDIGTYGTFLQTLYSM</sequence>
<proteinExistence type="predicted"/>
<dbReference type="RefSeq" id="WP_165291676.1">
    <property type="nucleotide sequence ID" value="NZ_JACOIJ010000006.1"/>
</dbReference>
<accession>A0ABR7YCB4</accession>
<evidence type="ECO:0000313" key="2">
    <source>
        <dbReference type="Proteomes" id="UP000651271"/>
    </source>
</evidence>
<dbReference type="Proteomes" id="UP000651271">
    <property type="component" value="Unassembled WGS sequence"/>
</dbReference>
<keyword evidence="2" id="KW-1185">Reference proteome</keyword>
<reference evidence="1 2" key="1">
    <citation type="submission" date="2020-08" db="EMBL/GenBank/DDBJ databases">
        <title>Sphingobacterium sp. DN04309 isolated from aquaculture water.</title>
        <authorList>
            <person name="Zhang M."/>
        </authorList>
    </citation>
    <scope>NUCLEOTIDE SEQUENCE [LARGE SCALE GENOMIC DNA]</scope>
    <source>
        <strain evidence="1 2">DN04309</strain>
    </source>
</reference>
<evidence type="ECO:0008006" key="3">
    <source>
        <dbReference type="Google" id="ProtNLM"/>
    </source>
</evidence>
<comment type="caution">
    <text evidence="1">The sequence shown here is derived from an EMBL/GenBank/DDBJ whole genome shotgun (WGS) entry which is preliminary data.</text>
</comment>
<dbReference type="EMBL" id="JACOIJ010000006">
    <property type="protein sequence ID" value="MBD1428949.1"/>
    <property type="molecule type" value="Genomic_DNA"/>
</dbReference>
<gene>
    <name evidence="1" type="ORF">H8B04_05125</name>
</gene>
<name>A0ABR7YCB4_9SPHI</name>
<protein>
    <recommendedName>
        <fullName evidence="3">SMI1/KNR4 family protein</fullName>
    </recommendedName>
</protein>
<organism evidence="1 2">
    <name type="scientific">Sphingobacterium litopenaei</name>
    <dbReference type="NCBI Taxonomy" id="2763500"/>
    <lineage>
        <taxon>Bacteria</taxon>
        <taxon>Pseudomonadati</taxon>
        <taxon>Bacteroidota</taxon>
        <taxon>Sphingobacteriia</taxon>
        <taxon>Sphingobacteriales</taxon>
        <taxon>Sphingobacteriaceae</taxon>
        <taxon>Sphingobacterium</taxon>
    </lineage>
</organism>